<sequence>MNEVCSHCCHLPLPVFSDKICFHGLDSQDQNGASSKYDSRNSNGGRQQGTISPADNNVPPFFVFPHVPIKNLLLKQAPIGSSGTSSRSVWMQEDSLLIYT</sequence>
<accession>A0AAE0XEB8</accession>
<dbReference type="EMBL" id="JAWDGP010008080">
    <property type="protein sequence ID" value="KAK3691681.1"/>
    <property type="molecule type" value="Genomic_DNA"/>
</dbReference>
<keyword evidence="3" id="KW-1185">Reference proteome</keyword>
<reference evidence="2" key="1">
    <citation type="journal article" date="2023" name="G3 (Bethesda)">
        <title>A reference genome for the long-term kleptoplast-retaining sea slug Elysia crispata morphotype clarki.</title>
        <authorList>
            <person name="Eastman K.E."/>
            <person name="Pendleton A.L."/>
            <person name="Shaikh M.A."/>
            <person name="Suttiyut T."/>
            <person name="Ogas R."/>
            <person name="Tomko P."/>
            <person name="Gavelis G."/>
            <person name="Widhalm J.R."/>
            <person name="Wisecaver J.H."/>
        </authorList>
    </citation>
    <scope>NUCLEOTIDE SEQUENCE</scope>
    <source>
        <strain evidence="2">ECLA1</strain>
    </source>
</reference>
<gene>
    <name evidence="2" type="ORF">RRG08_044899</name>
</gene>
<evidence type="ECO:0000313" key="3">
    <source>
        <dbReference type="Proteomes" id="UP001283361"/>
    </source>
</evidence>
<feature type="region of interest" description="Disordered" evidence="1">
    <location>
        <begin position="29"/>
        <end position="54"/>
    </location>
</feature>
<organism evidence="2 3">
    <name type="scientific">Elysia crispata</name>
    <name type="common">lettuce slug</name>
    <dbReference type="NCBI Taxonomy" id="231223"/>
    <lineage>
        <taxon>Eukaryota</taxon>
        <taxon>Metazoa</taxon>
        <taxon>Spiralia</taxon>
        <taxon>Lophotrochozoa</taxon>
        <taxon>Mollusca</taxon>
        <taxon>Gastropoda</taxon>
        <taxon>Heterobranchia</taxon>
        <taxon>Euthyneura</taxon>
        <taxon>Panpulmonata</taxon>
        <taxon>Sacoglossa</taxon>
        <taxon>Placobranchoidea</taxon>
        <taxon>Plakobranchidae</taxon>
        <taxon>Elysia</taxon>
    </lineage>
</organism>
<dbReference type="Proteomes" id="UP001283361">
    <property type="component" value="Unassembled WGS sequence"/>
</dbReference>
<evidence type="ECO:0000313" key="2">
    <source>
        <dbReference type="EMBL" id="KAK3691681.1"/>
    </source>
</evidence>
<evidence type="ECO:0000256" key="1">
    <source>
        <dbReference type="SAM" id="MobiDB-lite"/>
    </source>
</evidence>
<dbReference type="AlphaFoldDB" id="A0AAE0XEB8"/>
<comment type="caution">
    <text evidence="2">The sequence shown here is derived from an EMBL/GenBank/DDBJ whole genome shotgun (WGS) entry which is preliminary data.</text>
</comment>
<name>A0AAE0XEB8_9GAST</name>
<protein>
    <submittedName>
        <fullName evidence="2">Uncharacterized protein</fullName>
    </submittedName>
</protein>
<proteinExistence type="predicted"/>